<organism evidence="3 4">
    <name type="scientific">Symbiodinium natans</name>
    <dbReference type="NCBI Taxonomy" id="878477"/>
    <lineage>
        <taxon>Eukaryota</taxon>
        <taxon>Sar</taxon>
        <taxon>Alveolata</taxon>
        <taxon>Dinophyceae</taxon>
        <taxon>Suessiales</taxon>
        <taxon>Symbiodiniaceae</taxon>
        <taxon>Symbiodinium</taxon>
    </lineage>
</organism>
<dbReference type="OrthoDB" id="425534at2759"/>
<dbReference type="EMBL" id="CAJNDS010002192">
    <property type="protein sequence ID" value="CAE7366783.1"/>
    <property type="molecule type" value="Genomic_DNA"/>
</dbReference>
<feature type="region of interest" description="Disordered" evidence="1">
    <location>
        <begin position="192"/>
        <end position="294"/>
    </location>
</feature>
<name>A0A812Q3K9_9DINO</name>
<evidence type="ECO:0000259" key="2">
    <source>
        <dbReference type="Pfam" id="PF00498"/>
    </source>
</evidence>
<proteinExistence type="predicted"/>
<dbReference type="Gene3D" id="2.60.200.20">
    <property type="match status" value="1"/>
</dbReference>
<dbReference type="InterPro" id="IPR008984">
    <property type="entry name" value="SMAD_FHA_dom_sf"/>
</dbReference>
<evidence type="ECO:0000313" key="4">
    <source>
        <dbReference type="Proteomes" id="UP000604046"/>
    </source>
</evidence>
<reference evidence="3" key="1">
    <citation type="submission" date="2021-02" db="EMBL/GenBank/DDBJ databases">
        <authorList>
            <person name="Dougan E. K."/>
            <person name="Rhodes N."/>
            <person name="Thang M."/>
            <person name="Chan C."/>
        </authorList>
    </citation>
    <scope>NUCLEOTIDE SEQUENCE</scope>
</reference>
<gene>
    <name evidence="3" type="ORF">SNAT2548_LOCUS19926</name>
</gene>
<protein>
    <recommendedName>
        <fullName evidence="2">FHA domain-containing protein</fullName>
    </recommendedName>
</protein>
<keyword evidence="4" id="KW-1185">Reference proteome</keyword>
<dbReference type="SUPFAM" id="SSF49879">
    <property type="entry name" value="SMAD/FHA domain"/>
    <property type="match status" value="1"/>
</dbReference>
<sequence>MPPSLFQTLLQDAGYLASLFKYPQRWRLEALYEDGRLEGTKKNFGVHNPLQGKGRELDGEICETVPLRTSAVVGRQRLAPTEDAEEEQMIELEVSASLGAKEASKLYGDVQDQHCRLHRMGNDFYVMALESQIGTLVDGQKIRHQDGPVPIRDGTTLGIGKYLVYCEVGNEAFLQDRRKKLLAGERFWKEGKASLQKSEEAASQVKPEAAEEGAEAGTQAGEGGGADDDEEDEEALDVLFTAPPEADEDQEMKPDEESKKRKREEVDDAPMPSAVVDEVEELPDVGESLAAAAA</sequence>
<dbReference type="Pfam" id="PF00498">
    <property type="entry name" value="FHA"/>
    <property type="match status" value="1"/>
</dbReference>
<dbReference type="CDD" id="cd00060">
    <property type="entry name" value="FHA"/>
    <property type="match status" value="1"/>
</dbReference>
<evidence type="ECO:0000256" key="1">
    <source>
        <dbReference type="SAM" id="MobiDB-lite"/>
    </source>
</evidence>
<feature type="compositionally biased region" description="Acidic residues" evidence="1">
    <location>
        <begin position="225"/>
        <end position="236"/>
    </location>
</feature>
<accession>A0A812Q3K9</accession>
<dbReference type="Proteomes" id="UP000604046">
    <property type="component" value="Unassembled WGS sequence"/>
</dbReference>
<feature type="compositionally biased region" description="Basic and acidic residues" evidence="1">
    <location>
        <begin position="251"/>
        <end position="265"/>
    </location>
</feature>
<evidence type="ECO:0000313" key="3">
    <source>
        <dbReference type="EMBL" id="CAE7366783.1"/>
    </source>
</evidence>
<feature type="domain" description="FHA" evidence="2">
    <location>
        <begin position="110"/>
        <end position="160"/>
    </location>
</feature>
<comment type="caution">
    <text evidence="3">The sequence shown here is derived from an EMBL/GenBank/DDBJ whole genome shotgun (WGS) entry which is preliminary data.</text>
</comment>
<dbReference type="InterPro" id="IPR000253">
    <property type="entry name" value="FHA_dom"/>
</dbReference>
<dbReference type="AlphaFoldDB" id="A0A812Q3K9"/>